<sequence length="88" mass="10039">MAGHNKPAIGVDPAVTKYTNMIENRHKYFRWTPRTAWLTITYVFLVPGALGYLGYVTDVRASISVTRQQLTSPGQVQYESEAKRRHDI</sequence>
<evidence type="ECO:0008006" key="4">
    <source>
        <dbReference type="Google" id="ProtNLM"/>
    </source>
</evidence>
<keyword evidence="1" id="KW-0812">Transmembrane</keyword>
<protein>
    <recommendedName>
        <fullName evidence="4">NADH-ubiquinone oxidoreductase B15 subunit</fullName>
    </recommendedName>
</protein>
<dbReference type="Proteomes" id="UP000664169">
    <property type="component" value="Unassembled WGS sequence"/>
</dbReference>
<evidence type="ECO:0000256" key="1">
    <source>
        <dbReference type="SAM" id="Phobius"/>
    </source>
</evidence>
<dbReference type="AlphaFoldDB" id="A0A8H3EPN3"/>
<evidence type="ECO:0000313" key="2">
    <source>
        <dbReference type="EMBL" id="CAF9906681.1"/>
    </source>
</evidence>
<evidence type="ECO:0000313" key="3">
    <source>
        <dbReference type="Proteomes" id="UP000664169"/>
    </source>
</evidence>
<dbReference type="PANTHER" id="PTHR39476:SF1">
    <property type="entry name" value="NADH DEHYDROGENASE [UBIQUINONE] 1 BETA SUBCOMPLEX SUBUNIT 4"/>
    <property type="match status" value="1"/>
</dbReference>
<keyword evidence="1" id="KW-1133">Transmembrane helix</keyword>
<proteinExistence type="predicted"/>
<name>A0A8H3EPN3_9LECA</name>
<feature type="transmembrane region" description="Helical" evidence="1">
    <location>
        <begin position="35"/>
        <end position="55"/>
    </location>
</feature>
<dbReference type="OrthoDB" id="15108at2759"/>
<gene>
    <name evidence="2" type="ORF">GOMPHAMPRED_004866</name>
</gene>
<dbReference type="EMBL" id="CAJPDQ010000003">
    <property type="protein sequence ID" value="CAF9906681.1"/>
    <property type="molecule type" value="Genomic_DNA"/>
</dbReference>
<keyword evidence="3" id="KW-1185">Reference proteome</keyword>
<organism evidence="2 3">
    <name type="scientific">Gomphillus americanus</name>
    <dbReference type="NCBI Taxonomy" id="1940652"/>
    <lineage>
        <taxon>Eukaryota</taxon>
        <taxon>Fungi</taxon>
        <taxon>Dikarya</taxon>
        <taxon>Ascomycota</taxon>
        <taxon>Pezizomycotina</taxon>
        <taxon>Lecanoromycetes</taxon>
        <taxon>OSLEUM clade</taxon>
        <taxon>Ostropomycetidae</taxon>
        <taxon>Ostropales</taxon>
        <taxon>Graphidaceae</taxon>
        <taxon>Gomphilloideae</taxon>
        <taxon>Gomphillus</taxon>
    </lineage>
</organism>
<dbReference type="PANTHER" id="PTHR39476">
    <property type="entry name" value="NADH:UBIQUINONE OXIDOREDUCTASE 6.6KD SUBUNIT"/>
    <property type="match status" value="1"/>
</dbReference>
<keyword evidence="1" id="KW-0472">Membrane</keyword>
<reference evidence="2" key="1">
    <citation type="submission" date="2021-03" db="EMBL/GenBank/DDBJ databases">
        <authorList>
            <person name="Tagirdzhanova G."/>
        </authorList>
    </citation>
    <scope>NUCLEOTIDE SEQUENCE</scope>
</reference>
<comment type="caution">
    <text evidence="2">The sequence shown here is derived from an EMBL/GenBank/DDBJ whole genome shotgun (WGS) entry which is preliminary data.</text>
</comment>
<accession>A0A8H3EPN3</accession>